<sequence>MSTHQVKVSERDEKGKNKEVVTKVTDDKNTETKHKTVKSGGEHEAVLADVNNDSKKVTK</sequence>
<dbReference type="RefSeq" id="WP_151057022.1">
    <property type="nucleotide sequence ID" value="NZ_CP044222.1"/>
</dbReference>
<dbReference type="KEGG" id="nik:F5I99_14010"/>
<gene>
    <name evidence="1" type="ORF">F5I99_14010</name>
</gene>
<dbReference type="Proteomes" id="UP000325606">
    <property type="component" value="Chromosome"/>
</dbReference>
<dbReference type="EMBL" id="CP044222">
    <property type="protein sequence ID" value="QEW07519.1"/>
    <property type="molecule type" value="Genomic_DNA"/>
</dbReference>
<evidence type="ECO:0000313" key="2">
    <source>
        <dbReference type="Proteomes" id="UP000325606"/>
    </source>
</evidence>
<accession>A0A5J6LFY9</accession>
<keyword evidence="2" id="KW-1185">Reference proteome</keyword>
<organism evidence="1 2">
    <name type="scientific">Nitrincola iocasae</name>
    <dbReference type="NCBI Taxonomy" id="2614693"/>
    <lineage>
        <taxon>Bacteria</taxon>
        <taxon>Pseudomonadati</taxon>
        <taxon>Pseudomonadota</taxon>
        <taxon>Gammaproteobacteria</taxon>
        <taxon>Oceanospirillales</taxon>
        <taxon>Oceanospirillaceae</taxon>
        <taxon>Nitrincola</taxon>
    </lineage>
</organism>
<dbReference type="AlphaFoldDB" id="A0A5J6LFY9"/>
<proteinExistence type="predicted"/>
<reference evidence="1 2" key="1">
    <citation type="submission" date="2019-09" db="EMBL/GenBank/DDBJ databases">
        <title>Nitrincola iocasae sp. nov., a bacterium isolated from the sediment collected at a cold seep field in South China Sea.</title>
        <authorList>
            <person name="Zhang H."/>
            <person name="Wang H."/>
            <person name="Li C."/>
        </authorList>
    </citation>
    <scope>NUCLEOTIDE SEQUENCE [LARGE SCALE GENOMIC DNA]</scope>
    <source>
        <strain evidence="1 2">KXZD1103</strain>
    </source>
</reference>
<evidence type="ECO:0000313" key="1">
    <source>
        <dbReference type="EMBL" id="QEW07519.1"/>
    </source>
</evidence>
<name>A0A5J6LFY9_9GAMM</name>
<protein>
    <submittedName>
        <fullName evidence="1">Uncharacterized protein</fullName>
    </submittedName>
</protein>